<dbReference type="EMBL" id="FNRD01000006">
    <property type="protein sequence ID" value="SEA63359.1"/>
    <property type="molecule type" value="Genomic_DNA"/>
</dbReference>
<gene>
    <name evidence="4" type="ORF">SAMN05443667_106196</name>
</gene>
<dbReference type="PANTHER" id="PTHR34978:SF3">
    <property type="entry name" value="SLR0241 PROTEIN"/>
    <property type="match status" value="1"/>
</dbReference>
<dbReference type="AlphaFoldDB" id="A0A1H4CST2"/>
<keyword evidence="2" id="KW-0812">Transmembrane</keyword>
<name>A0A1H4CST2_9FLAO</name>
<feature type="transmembrane region" description="Helical" evidence="2">
    <location>
        <begin position="267"/>
        <end position="285"/>
    </location>
</feature>
<dbReference type="InterPro" id="IPR052173">
    <property type="entry name" value="Beta-lactam_resp_regulator"/>
</dbReference>
<evidence type="ECO:0000256" key="2">
    <source>
        <dbReference type="SAM" id="Phobius"/>
    </source>
</evidence>
<dbReference type="PANTHER" id="PTHR34978">
    <property type="entry name" value="POSSIBLE SENSOR-TRANSDUCER PROTEIN BLAR"/>
    <property type="match status" value="1"/>
</dbReference>
<evidence type="ECO:0000256" key="1">
    <source>
        <dbReference type="SAM" id="MobiDB-lite"/>
    </source>
</evidence>
<feature type="transmembrane region" description="Helical" evidence="2">
    <location>
        <begin position="6"/>
        <end position="22"/>
    </location>
</feature>
<organism evidence="4 5">
    <name type="scientific">Flavobacterium gillisiae</name>
    <dbReference type="NCBI Taxonomy" id="150146"/>
    <lineage>
        <taxon>Bacteria</taxon>
        <taxon>Pseudomonadati</taxon>
        <taxon>Bacteroidota</taxon>
        <taxon>Flavobacteriia</taxon>
        <taxon>Flavobacteriales</taxon>
        <taxon>Flavobacteriaceae</taxon>
        <taxon>Flavobacterium</taxon>
    </lineage>
</organism>
<feature type="transmembrane region" description="Helical" evidence="2">
    <location>
        <begin position="83"/>
        <end position="104"/>
    </location>
</feature>
<keyword evidence="5" id="KW-1185">Reference proteome</keyword>
<evidence type="ECO:0000313" key="5">
    <source>
        <dbReference type="Proteomes" id="UP000198951"/>
    </source>
</evidence>
<dbReference type="InterPro" id="IPR008756">
    <property type="entry name" value="Peptidase_M56"/>
</dbReference>
<protein>
    <submittedName>
        <fullName evidence="4">BlaR1 peptidase M56</fullName>
    </submittedName>
</protein>
<feature type="domain" description="Peptidase M56" evidence="3">
    <location>
        <begin position="60"/>
        <end position="251"/>
    </location>
</feature>
<proteinExistence type="predicted"/>
<evidence type="ECO:0000313" key="4">
    <source>
        <dbReference type="EMBL" id="SEA63359.1"/>
    </source>
</evidence>
<keyword evidence="2" id="KW-1133">Transmembrane helix</keyword>
<keyword evidence="2" id="KW-0472">Membrane</keyword>
<dbReference type="RefSeq" id="WP_091089140.1">
    <property type="nucleotide sequence ID" value="NZ_FNRD01000006.1"/>
</dbReference>
<dbReference type="OrthoDB" id="1522859at2"/>
<feature type="transmembrane region" description="Helical" evidence="2">
    <location>
        <begin position="34"/>
        <end position="54"/>
    </location>
</feature>
<dbReference type="Pfam" id="PF05569">
    <property type="entry name" value="Peptidase_M56"/>
    <property type="match status" value="1"/>
</dbReference>
<feature type="region of interest" description="Disordered" evidence="1">
    <location>
        <begin position="329"/>
        <end position="349"/>
    </location>
</feature>
<dbReference type="Proteomes" id="UP000198951">
    <property type="component" value="Unassembled WGS sequence"/>
</dbReference>
<evidence type="ECO:0000259" key="3">
    <source>
        <dbReference type="Pfam" id="PF05569"/>
    </source>
</evidence>
<sequence length="413" mass="48189">MIDFLLKSTISLCVLLAVYHWVLEKEKIHKFNRFYLLFCLLFSFTIPFITIEVIQEITNPILAKNSSENAEGTIAVLKEETNYWLIAIWTMYIIMTSILLIRFARNIIKLNEKTKSNTAISYKGSRLILLEEKTLPYTFLNTIFINQEDYHNRKVEPELYTHELIHVTQRHTLDILLVETLKVLFWFNPIFIFYKKAIQLNHEFLADEKVVKSHNNVSFYQNLLLSKANIHPAYNLASNLNYSVTKKRLIMMTRTTTTTRAMFKKTILIPVLSILIFFACVKTVSQERRITNSTEQKNPITGMEKYFENTVFKFQDKKGNIIDQKRFSELSSEEKKNIPPPPPPAKDKEMVKKLAGPKTIYIPVNETDHYFKNKIYKIKDVNGKVIGEKKFAELTLEEKKNIPPPPPPVTKGK</sequence>
<accession>A0A1H4CST2</accession>
<dbReference type="STRING" id="150146.SAMN05443667_106196"/>
<reference evidence="5" key="1">
    <citation type="submission" date="2016-10" db="EMBL/GenBank/DDBJ databases">
        <authorList>
            <person name="Varghese N."/>
            <person name="Submissions S."/>
        </authorList>
    </citation>
    <scope>NUCLEOTIDE SEQUENCE [LARGE SCALE GENOMIC DNA]</scope>
    <source>
        <strain evidence="5">DSM 22376</strain>
    </source>
</reference>